<dbReference type="CDD" id="cd07989">
    <property type="entry name" value="LPLAT_AGPAT-like"/>
    <property type="match status" value="1"/>
</dbReference>
<evidence type="ECO:0000256" key="6">
    <source>
        <dbReference type="ARBA" id="ARBA00016139"/>
    </source>
</evidence>
<evidence type="ECO:0000313" key="11">
    <source>
        <dbReference type="EMBL" id="GLH65862.1"/>
    </source>
</evidence>
<dbReference type="Proteomes" id="UP001165044">
    <property type="component" value="Unassembled WGS sequence"/>
</dbReference>
<evidence type="ECO:0000256" key="8">
    <source>
        <dbReference type="ARBA" id="ARBA00023315"/>
    </source>
</evidence>
<comment type="caution">
    <text evidence="11">The sequence shown here is derived from an EMBL/GenBank/DDBJ whole genome shotgun (WGS) entry which is preliminary data.</text>
</comment>
<dbReference type="EMBL" id="BSDC01000001">
    <property type="protein sequence ID" value="GLH65862.1"/>
    <property type="molecule type" value="Genomic_DNA"/>
</dbReference>
<keyword evidence="12" id="KW-1185">Reference proteome</keyword>
<keyword evidence="9" id="KW-0443">Lipid metabolism</keyword>
<evidence type="ECO:0000256" key="5">
    <source>
        <dbReference type="ARBA" id="ARBA00013211"/>
    </source>
</evidence>
<keyword evidence="9" id="KW-0594">Phospholipid biosynthesis</keyword>
<dbReference type="PANTHER" id="PTHR10434:SF11">
    <property type="entry name" value="1-ACYL-SN-GLYCEROL-3-PHOSPHATE ACYLTRANSFERASE"/>
    <property type="match status" value="1"/>
</dbReference>
<evidence type="ECO:0000256" key="2">
    <source>
        <dbReference type="ARBA" id="ARBA00004728"/>
    </source>
</evidence>
<comment type="domain">
    <text evidence="9">The HXXXXD motif is essential for acyltransferase activity and may constitute the binding site for the phosphate moiety of the glycerol-3-phosphate.</text>
</comment>
<dbReference type="InterPro" id="IPR002123">
    <property type="entry name" value="Plipid/glycerol_acylTrfase"/>
</dbReference>
<sequence length="245" mass="26538">MAGRPLLRPLLVWIFGALALALSVCLCFLLAPFLGGPGAFWLVAPRYIRGTARAFGIRRELEGWEALPPDLRSGGRPAVFIGNHTSLFDPPLMISTLPCRPVFVAKRELARVPFLGWVIWLADFIFIDRRDRNAALASLEEAAVRIRAGQSIVAFPEGTRSQEGCLQPFKKGAFALAFEAGVPVVPLAIHGGPEILPKGGWRVRGGLYRITMGSPLESSAYPDAEALRLAAESAVRELLGKGDGR</sequence>
<evidence type="ECO:0000256" key="4">
    <source>
        <dbReference type="ARBA" id="ARBA00008655"/>
    </source>
</evidence>
<feature type="domain" description="Phospholipid/glycerol acyltransferase" evidence="10">
    <location>
        <begin position="78"/>
        <end position="192"/>
    </location>
</feature>
<keyword evidence="9" id="KW-1208">Phospholipid metabolism</keyword>
<name>A0ABQ5PTW9_9BACT</name>
<protein>
    <recommendedName>
        <fullName evidence="6 9">1-acyl-sn-glycerol-3-phosphate acyltransferase</fullName>
        <ecNumber evidence="5 9">2.3.1.51</ecNumber>
    </recommendedName>
</protein>
<evidence type="ECO:0000256" key="9">
    <source>
        <dbReference type="RuleBase" id="RU361267"/>
    </source>
</evidence>
<gene>
    <name evidence="11" type="ORF">GETHED_02260</name>
</gene>
<evidence type="ECO:0000313" key="12">
    <source>
        <dbReference type="Proteomes" id="UP001165044"/>
    </source>
</evidence>
<dbReference type="SUPFAM" id="SSF69593">
    <property type="entry name" value="Glycerol-3-phosphate (1)-acyltransferase"/>
    <property type="match status" value="1"/>
</dbReference>
<dbReference type="RefSeq" id="WP_285605953.1">
    <property type="nucleotide sequence ID" value="NZ_BSDC01000001.1"/>
</dbReference>
<dbReference type="NCBIfam" id="TIGR00530">
    <property type="entry name" value="AGP_acyltrn"/>
    <property type="match status" value="1"/>
</dbReference>
<organism evidence="11 12">
    <name type="scientific">Geothrix edaphica</name>
    <dbReference type="NCBI Taxonomy" id="2927976"/>
    <lineage>
        <taxon>Bacteria</taxon>
        <taxon>Pseudomonadati</taxon>
        <taxon>Acidobacteriota</taxon>
        <taxon>Holophagae</taxon>
        <taxon>Holophagales</taxon>
        <taxon>Holophagaceae</taxon>
        <taxon>Geothrix</taxon>
    </lineage>
</organism>
<comment type="pathway">
    <text evidence="2">Phospholipid metabolism; CDP-diacylglycerol biosynthesis; CDP-diacylglycerol from sn-glycerol 3-phosphate: step 2/3.</text>
</comment>
<dbReference type="SMART" id="SM00563">
    <property type="entry name" value="PlsC"/>
    <property type="match status" value="1"/>
</dbReference>
<evidence type="ECO:0000256" key="7">
    <source>
        <dbReference type="ARBA" id="ARBA00022679"/>
    </source>
</evidence>
<dbReference type="Pfam" id="PF01553">
    <property type="entry name" value="Acyltransferase"/>
    <property type="match status" value="1"/>
</dbReference>
<keyword evidence="8 9" id="KW-0012">Acyltransferase</keyword>
<evidence type="ECO:0000256" key="1">
    <source>
        <dbReference type="ARBA" id="ARBA00001141"/>
    </source>
</evidence>
<comment type="catalytic activity">
    <reaction evidence="1 9">
        <text>a 1-acyl-sn-glycero-3-phosphate + an acyl-CoA = a 1,2-diacyl-sn-glycero-3-phosphate + CoA</text>
        <dbReference type="Rhea" id="RHEA:19709"/>
        <dbReference type="ChEBI" id="CHEBI:57287"/>
        <dbReference type="ChEBI" id="CHEBI:57970"/>
        <dbReference type="ChEBI" id="CHEBI:58342"/>
        <dbReference type="ChEBI" id="CHEBI:58608"/>
        <dbReference type="EC" id="2.3.1.51"/>
    </reaction>
</comment>
<accession>A0ABQ5PTW9</accession>
<keyword evidence="9" id="KW-0444">Lipid biosynthesis</keyword>
<evidence type="ECO:0000256" key="3">
    <source>
        <dbReference type="ARBA" id="ARBA00005189"/>
    </source>
</evidence>
<comment type="pathway">
    <text evidence="3">Lipid metabolism.</text>
</comment>
<keyword evidence="7 9" id="KW-0808">Transferase</keyword>
<comment type="similarity">
    <text evidence="4 9">Belongs to the 1-acyl-sn-glycerol-3-phosphate acyltransferase family.</text>
</comment>
<dbReference type="InterPro" id="IPR004552">
    <property type="entry name" value="AGP_acyltrans"/>
</dbReference>
<reference evidence="11" key="1">
    <citation type="journal article" date="2023" name="Antonie Van Leeuwenhoek">
        <title>Mesoterricola silvestris gen. nov., sp. nov., Mesoterricola sediminis sp. nov., Geothrix oryzae sp. nov., Geothrix edaphica sp. nov., Geothrix rubra sp. nov., and Geothrix limicola sp. nov., six novel members of Acidobacteriota isolated from soils.</title>
        <authorList>
            <person name="Itoh H."/>
            <person name="Sugisawa Y."/>
            <person name="Mise K."/>
            <person name="Xu Z."/>
            <person name="Kuniyasu M."/>
            <person name="Ushijima N."/>
            <person name="Kawano K."/>
            <person name="Kobayashi E."/>
            <person name="Shiratori Y."/>
            <person name="Masuda Y."/>
            <person name="Senoo K."/>
        </authorList>
    </citation>
    <scope>NUCLEOTIDE SEQUENCE</scope>
    <source>
        <strain evidence="11">Red802</strain>
    </source>
</reference>
<dbReference type="PANTHER" id="PTHR10434">
    <property type="entry name" value="1-ACYL-SN-GLYCEROL-3-PHOSPHATE ACYLTRANSFERASE"/>
    <property type="match status" value="1"/>
</dbReference>
<dbReference type="EC" id="2.3.1.51" evidence="5 9"/>
<proteinExistence type="inferred from homology"/>
<evidence type="ECO:0000259" key="10">
    <source>
        <dbReference type="SMART" id="SM00563"/>
    </source>
</evidence>